<dbReference type="EMBL" id="WNTK01000003">
    <property type="protein sequence ID" value="KAG9487853.1"/>
    <property type="molecule type" value="Genomic_DNA"/>
</dbReference>
<dbReference type="FunFam" id="3.90.550.10:FF:000060">
    <property type="entry name" value="Hexosyltransferase"/>
    <property type="match status" value="1"/>
</dbReference>
<keyword evidence="7 9" id="KW-0333">Golgi apparatus</keyword>
<keyword evidence="3 9" id="KW-0808">Transferase</keyword>
<sequence length="520" mass="60511">MQQLFHENYEHNRKGYIQDLHNSKIHTAITLHPNKRPAYQYRLHNYILSRKISELRFHTIQLHRESVLMSKLSNTEISKLDQQLGMMPSFNRFQPRERNEVIEWEFLTGKHIYSMSANAPPCQSLNNLLKVSLDDTVMQVMEMINENSKSRGRLIDFKEIQYGYRRIHPMYGVEYILDLLLLYKRHKGRKLTVPVRRHAYLQQSFSKPFFKEDEELDVQSFLQSINSDTQSFSFLSNSLKMFSALHMTKEMKEKSDKKIHFLVPLTERYDIFTRFMENYEKVCLIPKQNVGLVIILFDAETNSDSNKHISLMAEYQNKYPQAEMSIMKMSGQFSRGLSLDKGSALFDNDTLLLFCDVDLLFTSEFLQRCRDNTIQGQQAYYPIVFSQYDPKVIYGGNPPADSNFVFTKKTGFWRDYGYGITCIYKSDLLKIGGFDTSIQGWGLEDVDLFTKVISSGLKAFRSQETGVVHVFHPVQCDPNLNPKQYKMCLGSKASTFASASQLAEIWLEKHLGVGYNRTHS</sequence>
<evidence type="ECO:0000256" key="7">
    <source>
        <dbReference type="ARBA" id="ARBA00023034"/>
    </source>
</evidence>
<comment type="subcellular location">
    <subcellularLocation>
        <location evidence="1 9">Golgi apparatus</location>
        <location evidence="1 9">Golgi stack membrane</location>
        <topology evidence="1 9">Single-pass type II membrane protein</topology>
    </subcellularLocation>
</comment>
<keyword evidence="6" id="KW-1133">Transmembrane helix</keyword>
<protein>
    <recommendedName>
        <fullName evidence="9">Hexosyltransferase</fullName>
        <ecNumber evidence="9">2.4.1.-</ecNumber>
    </recommendedName>
</protein>
<keyword evidence="4" id="KW-0812">Transmembrane</keyword>
<evidence type="ECO:0000313" key="10">
    <source>
        <dbReference type="EMBL" id="KAG9487853.1"/>
    </source>
</evidence>
<evidence type="ECO:0000256" key="6">
    <source>
        <dbReference type="ARBA" id="ARBA00022989"/>
    </source>
</evidence>
<comment type="similarity">
    <text evidence="2 9">Belongs to the chondroitin N-acetylgalactosaminyltransferase family.</text>
</comment>
<evidence type="ECO:0000256" key="8">
    <source>
        <dbReference type="ARBA" id="ARBA00023136"/>
    </source>
</evidence>
<dbReference type="Proteomes" id="UP000770717">
    <property type="component" value="Unassembled WGS sequence"/>
</dbReference>
<keyword evidence="8" id="KW-0472">Membrane</keyword>
<evidence type="ECO:0000256" key="5">
    <source>
        <dbReference type="ARBA" id="ARBA00022968"/>
    </source>
</evidence>
<dbReference type="PANTHER" id="PTHR12369">
    <property type="entry name" value="CHONDROITIN SYNTHASE"/>
    <property type="match status" value="1"/>
</dbReference>
<dbReference type="EC" id="2.4.1.-" evidence="9"/>
<dbReference type="Pfam" id="PF05679">
    <property type="entry name" value="CHGN"/>
    <property type="match status" value="1"/>
</dbReference>
<evidence type="ECO:0000256" key="2">
    <source>
        <dbReference type="ARBA" id="ARBA00009239"/>
    </source>
</evidence>
<keyword evidence="11" id="KW-1185">Reference proteome</keyword>
<accession>A0A8J6FGW4</accession>
<comment type="caution">
    <text evidence="10">The sequence shown here is derived from an EMBL/GenBank/DDBJ whole genome shotgun (WGS) entry which is preliminary data.</text>
</comment>
<dbReference type="AlphaFoldDB" id="A0A8J6FGW4"/>
<evidence type="ECO:0000256" key="4">
    <source>
        <dbReference type="ARBA" id="ARBA00022692"/>
    </source>
</evidence>
<gene>
    <name evidence="10" type="ORF">GDO78_007579</name>
</gene>
<evidence type="ECO:0000256" key="3">
    <source>
        <dbReference type="ARBA" id="ARBA00022679"/>
    </source>
</evidence>
<evidence type="ECO:0000256" key="1">
    <source>
        <dbReference type="ARBA" id="ARBA00004447"/>
    </source>
</evidence>
<dbReference type="SUPFAM" id="SSF53448">
    <property type="entry name" value="Nucleotide-diphospho-sugar transferases"/>
    <property type="match status" value="1"/>
</dbReference>
<dbReference type="PANTHER" id="PTHR12369:SF40">
    <property type="entry name" value="CHONDROITIN SULFATE SYNTHASE 3"/>
    <property type="match status" value="1"/>
</dbReference>
<evidence type="ECO:0000313" key="11">
    <source>
        <dbReference type="Proteomes" id="UP000770717"/>
    </source>
</evidence>
<dbReference type="InterPro" id="IPR051227">
    <property type="entry name" value="CS_glycosyltransferase"/>
</dbReference>
<dbReference type="InterPro" id="IPR029044">
    <property type="entry name" value="Nucleotide-diphossugar_trans"/>
</dbReference>
<reference evidence="10" key="1">
    <citation type="thesis" date="2020" institute="ProQuest LLC" country="789 East Eisenhower Parkway, Ann Arbor, MI, USA">
        <title>Comparative Genomics and Chromosome Evolution.</title>
        <authorList>
            <person name="Mudd A.B."/>
        </authorList>
    </citation>
    <scope>NUCLEOTIDE SEQUENCE</scope>
    <source>
        <strain evidence="10">HN-11 Male</strain>
        <tissue evidence="10">Kidney and liver</tissue>
    </source>
</reference>
<name>A0A8J6FGW4_ELECQ</name>
<proteinExistence type="inferred from homology"/>
<dbReference type="InterPro" id="IPR008428">
    <property type="entry name" value="Chond_GalNAc"/>
</dbReference>
<organism evidence="10 11">
    <name type="scientific">Eleutherodactylus coqui</name>
    <name type="common">Puerto Rican coqui</name>
    <dbReference type="NCBI Taxonomy" id="57060"/>
    <lineage>
        <taxon>Eukaryota</taxon>
        <taxon>Metazoa</taxon>
        <taxon>Chordata</taxon>
        <taxon>Craniata</taxon>
        <taxon>Vertebrata</taxon>
        <taxon>Euteleostomi</taxon>
        <taxon>Amphibia</taxon>
        <taxon>Batrachia</taxon>
        <taxon>Anura</taxon>
        <taxon>Neobatrachia</taxon>
        <taxon>Hyloidea</taxon>
        <taxon>Eleutherodactylidae</taxon>
        <taxon>Eleutherodactylinae</taxon>
        <taxon>Eleutherodactylus</taxon>
        <taxon>Eleutherodactylus</taxon>
    </lineage>
</organism>
<dbReference type="Gene3D" id="3.90.550.10">
    <property type="entry name" value="Spore Coat Polysaccharide Biosynthesis Protein SpsA, Chain A"/>
    <property type="match status" value="1"/>
</dbReference>
<evidence type="ECO:0000256" key="9">
    <source>
        <dbReference type="RuleBase" id="RU364016"/>
    </source>
</evidence>
<keyword evidence="5 9" id="KW-0735">Signal-anchor</keyword>
<dbReference type="GO" id="GO:0032580">
    <property type="term" value="C:Golgi cisterna membrane"/>
    <property type="evidence" value="ECO:0007669"/>
    <property type="project" value="UniProtKB-SubCell"/>
</dbReference>
<dbReference type="GO" id="GO:0047238">
    <property type="term" value="F:glucuronosyl-N-acetylgalactosaminyl-proteoglycan 4-beta-N-acetylgalactosaminyltransferase activity"/>
    <property type="evidence" value="ECO:0007669"/>
    <property type="project" value="TreeGrafter"/>
</dbReference>
<dbReference type="OrthoDB" id="431432at2759"/>